<keyword evidence="5" id="KW-0597">Phosphoprotein</keyword>
<evidence type="ECO:0000256" key="5">
    <source>
        <dbReference type="ARBA" id="ARBA00022553"/>
    </source>
</evidence>
<evidence type="ECO:0000256" key="3">
    <source>
        <dbReference type="ARBA" id="ARBA00022475"/>
    </source>
</evidence>
<dbReference type="InterPro" id="IPR035892">
    <property type="entry name" value="C2_domain_sf"/>
</dbReference>
<evidence type="ECO:0000256" key="4">
    <source>
        <dbReference type="ARBA" id="ARBA00022483"/>
    </source>
</evidence>
<evidence type="ECO:0000256" key="7">
    <source>
        <dbReference type="ARBA" id="ARBA00023136"/>
    </source>
</evidence>
<dbReference type="GO" id="GO:0006886">
    <property type="term" value="P:intracellular protein transport"/>
    <property type="evidence" value="ECO:0007669"/>
    <property type="project" value="InterPro"/>
</dbReference>
<dbReference type="GO" id="GO:0006887">
    <property type="term" value="P:exocytosis"/>
    <property type="evidence" value="ECO:0007669"/>
    <property type="project" value="UniProtKB-KW"/>
</dbReference>
<evidence type="ECO:0000256" key="1">
    <source>
        <dbReference type="ARBA" id="ARBA00004184"/>
    </source>
</evidence>
<feature type="region of interest" description="Disordered" evidence="10">
    <location>
        <begin position="172"/>
        <end position="203"/>
    </location>
</feature>
<dbReference type="PANTHER" id="PTHR45716">
    <property type="entry name" value="BITESIZE, ISOFORM I"/>
    <property type="match status" value="1"/>
</dbReference>
<dbReference type="PROSITE" id="PS50004">
    <property type="entry name" value="C2"/>
    <property type="match status" value="2"/>
</dbReference>
<name>A0A6P7Z8S3_9AMPH</name>
<evidence type="ECO:0000256" key="8">
    <source>
        <dbReference type="ARBA" id="ARBA00072163"/>
    </source>
</evidence>
<keyword evidence="4" id="KW-0268">Exocytosis</keyword>
<dbReference type="CDD" id="cd04020">
    <property type="entry name" value="C2B_SLP_1-2-3-4"/>
    <property type="match status" value="1"/>
</dbReference>
<evidence type="ECO:0000259" key="11">
    <source>
        <dbReference type="PROSITE" id="PS50004"/>
    </source>
</evidence>
<evidence type="ECO:0000256" key="2">
    <source>
        <dbReference type="ARBA" id="ARBA00004236"/>
    </source>
</evidence>
<dbReference type="PROSITE" id="PS50916">
    <property type="entry name" value="RABBD"/>
    <property type="match status" value="1"/>
</dbReference>
<evidence type="ECO:0000313" key="13">
    <source>
        <dbReference type="Proteomes" id="UP000515156"/>
    </source>
</evidence>
<dbReference type="KEGG" id="muo:115479833"/>
<dbReference type="CDD" id="cd08393">
    <property type="entry name" value="C2A_SLP-1_2"/>
    <property type="match status" value="1"/>
</dbReference>
<dbReference type="GO" id="GO:0005886">
    <property type="term" value="C:plasma membrane"/>
    <property type="evidence" value="ECO:0007669"/>
    <property type="project" value="UniProtKB-SubCell"/>
</dbReference>
<dbReference type="SUPFAM" id="SSF49562">
    <property type="entry name" value="C2 domain (Calcium/lipid-binding domain, CaLB)"/>
    <property type="match status" value="2"/>
</dbReference>
<reference evidence="15" key="2">
    <citation type="submission" date="2025-04" db="UniProtKB">
        <authorList>
            <consortium name="RefSeq"/>
        </authorList>
    </citation>
    <scope>IDENTIFICATION</scope>
</reference>
<dbReference type="Proteomes" id="UP000515156">
    <property type="component" value="Chromosome 11"/>
</dbReference>
<evidence type="ECO:0000256" key="9">
    <source>
        <dbReference type="ARBA" id="ARBA00075525"/>
    </source>
</evidence>
<comment type="subcellular location">
    <subcellularLocation>
        <location evidence="2">Cell membrane</location>
    </subcellularLocation>
    <subcellularLocation>
        <location evidence="1">Endomembrane system</location>
        <topology evidence="1">Peripheral membrane protein</topology>
    </subcellularLocation>
</comment>
<proteinExistence type="predicted"/>
<dbReference type="FunFam" id="2.60.40.150:FF:000006">
    <property type="entry name" value="Synaptotagmin-like 5, isoform CRA_a"/>
    <property type="match status" value="1"/>
</dbReference>
<gene>
    <name evidence="14 15" type="primary">SYTL1</name>
</gene>
<dbReference type="Gene3D" id="6.10.250.3000">
    <property type="match status" value="1"/>
</dbReference>
<dbReference type="GO" id="GO:0031267">
    <property type="term" value="F:small GTPase binding"/>
    <property type="evidence" value="ECO:0007669"/>
    <property type="project" value="InterPro"/>
</dbReference>
<dbReference type="InterPro" id="IPR000008">
    <property type="entry name" value="C2_dom"/>
</dbReference>
<keyword evidence="7" id="KW-0472">Membrane</keyword>
<sequence length="577" mass="64367">MREVPWTGSPHAPEPAMSQDIDTATLLDLSFLTEEEQNVIAEVLVRDAQLRQQDEGRIRRLRQSISDPGQLKVLTGDWFCDVRAKRHRGQQFASDMIRASIRRKKKPKAGLLNFLTFAPGTEEPNLWSDELEVIGEPAETTSAVLGCPDAENGVPEEDATPALQTLVFQDTEDSLEKASTDKSDTEVSDDVQTQITGDPGESDMEEILLSPMTVTVQNNNEMENGHEETSALSTKESSPFRPHKLLNNSSSVSSLSSSTLSGSIMSLYSDGDIGNVEVRGCIQFSLQYDTRKKELQVVIIQCRDLAEAKKQRSDPYVKTYLLPDKSSQSKRKTAVKKRCLDPLFNETLKYKIDKTDLQSRFLNLSVWHHDSLGRNLFLGEVEIGLSTWDWTQIQPSWFNLQPRTPVSPAGIGSRGTINLSVKFIPSGTEGVSLPPTGELHIWVKEAQNLLPLHTGTIDAFVKCYILPDDSKSSRQKTRVIKKSLNPVFNHTMVYDGFQAKDLVEACAEFTVCNQDLFSNQPLGGVRLSLGKGMSYGLPVPWMDSTAEEKQVWDTLIKQPNKWVEASLPLRTNLSPRT</sequence>
<keyword evidence="3" id="KW-1003">Cell membrane</keyword>
<dbReference type="CTD" id="84958"/>
<dbReference type="PANTHER" id="PTHR45716:SF3">
    <property type="entry name" value="SYNAPTOTAGMIN-LIKE PROTEIN 1"/>
    <property type="match status" value="1"/>
</dbReference>
<dbReference type="Gene3D" id="2.60.40.150">
    <property type="entry name" value="C2 domain"/>
    <property type="match status" value="2"/>
</dbReference>
<evidence type="ECO:0000256" key="10">
    <source>
        <dbReference type="SAM" id="MobiDB-lite"/>
    </source>
</evidence>
<evidence type="ECO:0000259" key="12">
    <source>
        <dbReference type="PROSITE" id="PS50916"/>
    </source>
</evidence>
<evidence type="ECO:0000313" key="14">
    <source>
        <dbReference type="RefSeq" id="XP_030073927.1"/>
    </source>
</evidence>
<feature type="domain" description="RabBD" evidence="12">
    <location>
        <begin position="26"/>
        <end position="82"/>
    </location>
</feature>
<dbReference type="RefSeq" id="XP_030073928.1">
    <property type="nucleotide sequence ID" value="XM_030218068.1"/>
</dbReference>
<accession>A0A6P7Z8S3</accession>
<feature type="domain" description="C2" evidence="11">
    <location>
        <begin position="278"/>
        <end position="398"/>
    </location>
</feature>
<dbReference type="GeneID" id="115479833"/>
<protein>
    <recommendedName>
        <fullName evidence="8">Synaptotagmin-like protein 1</fullName>
    </recommendedName>
    <alternativeName>
        <fullName evidence="9">Exophilin-7</fullName>
    </alternativeName>
</protein>
<feature type="compositionally biased region" description="Basic and acidic residues" evidence="10">
    <location>
        <begin position="174"/>
        <end position="185"/>
    </location>
</feature>
<dbReference type="FunFam" id="2.60.40.150:FF:000108">
    <property type="entry name" value="Synaptotagmin like 1"/>
    <property type="match status" value="1"/>
</dbReference>
<dbReference type="RefSeq" id="XP_030073927.1">
    <property type="nucleotide sequence ID" value="XM_030218067.1"/>
</dbReference>
<organism evidence="13 15">
    <name type="scientific">Microcaecilia unicolor</name>
    <dbReference type="NCBI Taxonomy" id="1415580"/>
    <lineage>
        <taxon>Eukaryota</taxon>
        <taxon>Metazoa</taxon>
        <taxon>Chordata</taxon>
        <taxon>Craniata</taxon>
        <taxon>Vertebrata</taxon>
        <taxon>Euteleostomi</taxon>
        <taxon>Amphibia</taxon>
        <taxon>Gymnophiona</taxon>
        <taxon>Siphonopidae</taxon>
        <taxon>Microcaecilia</taxon>
    </lineage>
</organism>
<dbReference type="InterPro" id="IPR043567">
    <property type="entry name" value="SYTL1-5_C2B"/>
</dbReference>
<keyword evidence="13" id="KW-1185">Reference proteome</keyword>
<dbReference type="GO" id="GO:0042043">
    <property type="term" value="F:neurexin family protein binding"/>
    <property type="evidence" value="ECO:0007669"/>
    <property type="project" value="TreeGrafter"/>
</dbReference>
<dbReference type="OrthoDB" id="195679at2759"/>
<dbReference type="AlphaFoldDB" id="A0A6P7Z8S3"/>
<dbReference type="SMART" id="SM00239">
    <property type="entry name" value="C2"/>
    <property type="match status" value="2"/>
</dbReference>
<evidence type="ECO:0000313" key="15">
    <source>
        <dbReference type="RefSeq" id="XP_030073928.1"/>
    </source>
</evidence>
<reference evidence="13" key="1">
    <citation type="submission" date="2024-06" db="UniProtKB">
        <authorList>
            <consortium name="RefSeq"/>
        </authorList>
    </citation>
    <scope>NUCLEOTIDE SEQUENCE [LARGE SCALE GENOMIC DNA]</scope>
</reference>
<feature type="domain" description="C2" evidence="11">
    <location>
        <begin position="413"/>
        <end position="542"/>
    </location>
</feature>
<keyword evidence="6" id="KW-0677">Repeat</keyword>
<evidence type="ECO:0000256" key="6">
    <source>
        <dbReference type="ARBA" id="ARBA00022737"/>
    </source>
</evidence>
<dbReference type="InterPro" id="IPR010911">
    <property type="entry name" value="Rab_BD"/>
</dbReference>
<feature type="region of interest" description="Disordered" evidence="10">
    <location>
        <begin position="223"/>
        <end position="242"/>
    </location>
</feature>
<dbReference type="GO" id="GO:0070382">
    <property type="term" value="C:exocytic vesicle"/>
    <property type="evidence" value="ECO:0007669"/>
    <property type="project" value="TreeGrafter"/>
</dbReference>
<dbReference type="Pfam" id="PF00168">
    <property type="entry name" value="C2"/>
    <property type="match status" value="2"/>
</dbReference>